<evidence type="ECO:0000259" key="5">
    <source>
        <dbReference type="Pfam" id="PF08245"/>
    </source>
</evidence>
<dbReference type="Pfam" id="PF02875">
    <property type="entry name" value="Mur_ligase_C"/>
    <property type="match status" value="1"/>
</dbReference>
<dbReference type="SUPFAM" id="SSF53244">
    <property type="entry name" value="MurD-like peptide ligases, peptide-binding domain"/>
    <property type="match status" value="1"/>
</dbReference>
<feature type="domain" description="Mur ligase central" evidence="5">
    <location>
        <begin position="99"/>
        <end position="201"/>
    </location>
</feature>
<proteinExistence type="predicted"/>
<evidence type="ECO:0000313" key="6">
    <source>
        <dbReference type="EMBL" id="PIT87929.1"/>
    </source>
</evidence>
<keyword evidence="3" id="KW-0067">ATP-binding</keyword>
<evidence type="ECO:0000256" key="1">
    <source>
        <dbReference type="ARBA" id="ARBA00022598"/>
    </source>
</evidence>
<evidence type="ECO:0008006" key="8">
    <source>
        <dbReference type="Google" id="ProtNLM"/>
    </source>
</evidence>
<keyword evidence="2" id="KW-0547">Nucleotide-binding</keyword>
<dbReference type="Proteomes" id="UP000231183">
    <property type="component" value="Unassembled WGS sequence"/>
</dbReference>
<dbReference type="PANTHER" id="PTHR43024">
    <property type="entry name" value="UDP-N-ACETYLMURAMOYL-TRIPEPTIDE--D-ALANYL-D-ALANINE LIGASE"/>
    <property type="match status" value="1"/>
</dbReference>
<sequence length="429" mass="46497">MLKNIVKFILRFFSKKIIKKHKPDVIGITGSVGKTSAKEAISAVLAGSFSVRSSFKNYNNEFGLPLTIIGAGKSPGSSGWGWLKVLIKGLGLVCLPKKKYPDMLVLEMGADKPGDIEYLVDIAPCKVGVLTFISHAHTEFFKTIKKIAQEKRIILSHLRRDGFAVVNFDNDMVIQSIKTTKAEVITYGFKEGSDLQATDLNVIIDPNTGWPAGLNFKVSYKGNIVPVFLPGAISKPLVYAALAGLSVGTVFGINLVQGAQSLQKMPVMAGHMALISGIKGTLIIDDTYNSSPEPNRSALETLSEIKIKPGARRIAILADMLELGPETDNAHREVGFKVAECGVDYLITVGEAAKHILASAREAGLSEDKTAGFSDSVSAGRFLQDKLNEGDVILVKGSQSMHMEKIVKEIMAEPLRAKELLVRQDSEWN</sequence>
<feature type="domain" description="Mur ligase C-terminal" evidence="4">
    <location>
        <begin position="272"/>
        <end position="398"/>
    </location>
</feature>
<accession>A0A2M6W554</accession>
<organism evidence="6 7">
    <name type="scientific">Candidatus Magasanikbacteria bacterium CG10_big_fil_rev_8_21_14_0_10_40_10</name>
    <dbReference type="NCBI Taxonomy" id="1974648"/>
    <lineage>
        <taxon>Bacteria</taxon>
        <taxon>Candidatus Magasanikiibacteriota</taxon>
    </lineage>
</organism>
<dbReference type="AlphaFoldDB" id="A0A2M6W554"/>
<evidence type="ECO:0000256" key="3">
    <source>
        <dbReference type="ARBA" id="ARBA00022840"/>
    </source>
</evidence>
<dbReference type="SUPFAM" id="SSF53623">
    <property type="entry name" value="MurD-like peptide ligases, catalytic domain"/>
    <property type="match status" value="1"/>
</dbReference>
<comment type="caution">
    <text evidence="6">The sequence shown here is derived from an EMBL/GenBank/DDBJ whole genome shotgun (WGS) entry which is preliminary data.</text>
</comment>
<evidence type="ECO:0000259" key="4">
    <source>
        <dbReference type="Pfam" id="PF02875"/>
    </source>
</evidence>
<dbReference type="GO" id="GO:0005524">
    <property type="term" value="F:ATP binding"/>
    <property type="evidence" value="ECO:0007669"/>
    <property type="project" value="UniProtKB-KW"/>
</dbReference>
<dbReference type="Gene3D" id="3.40.1190.10">
    <property type="entry name" value="Mur-like, catalytic domain"/>
    <property type="match status" value="1"/>
</dbReference>
<keyword evidence="1" id="KW-0436">Ligase</keyword>
<dbReference type="InterPro" id="IPR036565">
    <property type="entry name" value="Mur-like_cat_sf"/>
</dbReference>
<gene>
    <name evidence="6" type="ORF">COU31_00390</name>
</gene>
<reference evidence="7" key="1">
    <citation type="submission" date="2017-09" db="EMBL/GenBank/DDBJ databases">
        <title>Depth-based differentiation of microbial function through sediment-hosted aquifers and enrichment of novel symbionts in the deep terrestrial subsurface.</title>
        <authorList>
            <person name="Probst A.J."/>
            <person name="Ladd B."/>
            <person name="Jarett J.K."/>
            <person name="Geller-Mcgrath D.E."/>
            <person name="Sieber C.M.K."/>
            <person name="Emerson J.B."/>
            <person name="Anantharaman K."/>
            <person name="Thomas B.C."/>
            <person name="Malmstrom R."/>
            <person name="Stieglmeier M."/>
            <person name="Klingl A."/>
            <person name="Woyke T."/>
            <person name="Ryan C.M."/>
            <person name="Banfield J.F."/>
        </authorList>
    </citation>
    <scope>NUCLEOTIDE SEQUENCE [LARGE SCALE GENOMIC DNA]</scope>
</reference>
<dbReference type="GO" id="GO:0016881">
    <property type="term" value="F:acid-amino acid ligase activity"/>
    <property type="evidence" value="ECO:0007669"/>
    <property type="project" value="InterPro"/>
</dbReference>
<dbReference type="InterPro" id="IPR051046">
    <property type="entry name" value="MurCDEF_CellWall_CoF430Synth"/>
</dbReference>
<name>A0A2M6W554_9BACT</name>
<dbReference type="InterPro" id="IPR004101">
    <property type="entry name" value="Mur_ligase_C"/>
</dbReference>
<dbReference type="Pfam" id="PF08245">
    <property type="entry name" value="Mur_ligase_M"/>
    <property type="match status" value="1"/>
</dbReference>
<dbReference type="InterPro" id="IPR013221">
    <property type="entry name" value="Mur_ligase_cen"/>
</dbReference>
<dbReference type="InterPro" id="IPR036615">
    <property type="entry name" value="Mur_ligase_C_dom_sf"/>
</dbReference>
<evidence type="ECO:0000313" key="7">
    <source>
        <dbReference type="Proteomes" id="UP000231183"/>
    </source>
</evidence>
<dbReference type="Gene3D" id="3.90.190.20">
    <property type="entry name" value="Mur ligase, C-terminal domain"/>
    <property type="match status" value="1"/>
</dbReference>
<dbReference type="EMBL" id="PFBX01000003">
    <property type="protein sequence ID" value="PIT87929.1"/>
    <property type="molecule type" value="Genomic_DNA"/>
</dbReference>
<protein>
    <recommendedName>
        <fullName evidence="8">UDP-N-acetylmuramoyl-tripeptide--D-alanyl-D-alanine ligase</fullName>
    </recommendedName>
</protein>
<evidence type="ECO:0000256" key="2">
    <source>
        <dbReference type="ARBA" id="ARBA00022741"/>
    </source>
</evidence>
<dbReference type="PANTHER" id="PTHR43024:SF1">
    <property type="entry name" value="UDP-N-ACETYLMURAMOYL-TRIPEPTIDE--D-ALANYL-D-ALANINE LIGASE"/>
    <property type="match status" value="1"/>
</dbReference>